<evidence type="ECO:0000259" key="1">
    <source>
        <dbReference type="Pfam" id="PF03459"/>
    </source>
</evidence>
<dbReference type="Gene3D" id="2.40.50.100">
    <property type="match status" value="1"/>
</dbReference>
<reference evidence="3" key="1">
    <citation type="journal article" date="2014" name="Front. Microbiol.">
        <title>High frequency of phylogenetically diverse reductive dehalogenase-homologous genes in deep subseafloor sedimentary metagenomes.</title>
        <authorList>
            <person name="Kawai M."/>
            <person name="Futagami T."/>
            <person name="Toyoda A."/>
            <person name="Takaki Y."/>
            <person name="Nishi S."/>
            <person name="Hori S."/>
            <person name="Arai W."/>
            <person name="Tsubouchi T."/>
            <person name="Morono Y."/>
            <person name="Uchiyama I."/>
            <person name="Ito T."/>
            <person name="Fujiyama A."/>
            <person name="Inagaki F."/>
            <person name="Takami H."/>
        </authorList>
    </citation>
    <scope>NUCLEOTIDE SEQUENCE</scope>
    <source>
        <strain evidence="3">Expedition CK06-06</strain>
    </source>
</reference>
<dbReference type="PANTHER" id="PTHR43875">
    <property type="entry name" value="MALTODEXTRIN IMPORT ATP-BINDING PROTEIN MSMX"/>
    <property type="match status" value="1"/>
</dbReference>
<proteinExistence type="predicted"/>
<protein>
    <recommendedName>
        <fullName evidence="4">MalK OB fold domain-containing protein</fullName>
    </recommendedName>
</protein>
<dbReference type="AlphaFoldDB" id="X1L4M8"/>
<dbReference type="InterPro" id="IPR040582">
    <property type="entry name" value="OB_MalK-like"/>
</dbReference>
<evidence type="ECO:0000259" key="2">
    <source>
        <dbReference type="Pfam" id="PF17912"/>
    </source>
</evidence>
<sequence>SGAPLEVYKKPENKFVAGFIGSPAMNFLDSKVTKENGDYFIDTESFKVKIPQAFYSKIADYAGKEVIFGIRPEDIHDKQFFSNAITFNTIKTKVDVIEPLGAEIIIYLNCGKHSVIGKMESRTQVEVEQDMEVVLDMEKTHIFDPKTLLVIV</sequence>
<comment type="caution">
    <text evidence="3">The sequence shown here is derived from an EMBL/GenBank/DDBJ whole genome shotgun (WGS) entry which is preliminary data.</text>
</comment>
<feature type="domain" description="MalK-like OB fold" evidence="2">
    <location>
        <begin position="21"/>
        <end position="75"/>
    </location>
</feature>
<accession>X1L4M8</accession>
<feature type="non-terminal residue" evidence="3">
    <location>
        <position position="1"/>
    </location>
</feature>
<dbReference type="GO" id="GO:0016887">
    <property type="term" value="F:ATP hydrolysis activity"/>
    <property type="evidence" value="ECO:0007669"/>
    <property type="project" value="InterPro"/>
</dbReference>
<feature type="domain" description="Transport-associated OB type 1" evidence="1">
    <location>
        <begin position="88"/>
        <end position="142"/>
    </location>
</feature>
<dbReference type="InterPro" id="IPR047641">
    <property type="entry name" value="ABC_transpr_MalK/UgpC-like"/>
</dbReference>
<name>X1L4M8_9ZZZZ</name>
<dbReference type="EMBL" id="BARV01005366">
    <property type="protein sequence ID" value="GAI14312.1"/>
    <property type="molecule type" value="Genomic_DNA"/>
</dbReference>
<dbReference type="Pfam" id="PF17912">
    <property type="entry name" value="OB_MalK"/>
    <property type="match status" value="1"/>
</dbReference>
<dbReference type="InterPro" id="IPR005116">
    <property type="entry name" value="Transp-assoc_OB_typ1"/>
</dbReference>
<dbReference type="GO" id="GO:0055052">
    <property type="term" value="C:ATP-binding cassette (ABC) transporter complex, substrate-binding subunit-containing"/>
    <property type="evidence" value="ECO:0007669"/>
    <property type="project" value="TreeGrafter"/>
</dbReference>
<evidence type="ECO:0000313" key="3">
    <source>
        <dbReference type="EMBL" id="GAI14312.1"/>
    </source>
</evidence>
<dbReference type="InterPro" id="IPR012340">
    <property type="entry name" value="NA-bd_OB-fold"/>
</dbReference>
<dbReference type="Pfam" id="PF03459">
    <property type="entry name" value="TOBE"/>
    <property type="match status" value="1"/>
</dbReference>
<dbReference type="SUPFAM" id="SSF50331">
    <property type="entry name" value="MOP-like"/>
    <property type="match status" value="1"/>
</dbReference>
<dbReference type="Gene3D" id="2.40.50.140">
    <property type="entry name" value="Nucleic acid-binding proteins"/>
    <property type="match status" value="1"/>
</dbReference>
<organism evidence="3">
    <name type="scientific">marine sediment metagenome</name>
    <dbReference type="NCBI Taxonomy" id="412755"/>
    <lineage>
        <taxon>unclassified sequences</taxon>
        <taxon>metagenomes</taxon>
        <taxon>ecological metagenomes</taxon>
    </lineage>
</organism>
<gene>
    <name evidence="3" type="ORF">S06H3_11204</name>
</gene>
<dbReference type="PANTHER" id="PTHR43875:SF1">
    <property type="entry name" value="OSMOPROTECTIVE COMPOUNDS UPTAKE ATP-BINDING PROTEIN GGTA"/>
    <property type="match status" value="1"/>
</dbReference>
<evidence type="ECO:0008006" key="4">
    <source>
        <dbReference type="Google" id="ProtNLM"/>
    </source>
</evidence>
<dbReference type="InterPro" id="IPR008995">
    <property type="entry name" value="Mo/tungstate-bd_C_term_dom"/>
</dbReference>